<comment type="similarity">
    <text evidence="2 9">Belongs to the CN hydrolase family. Apolipoprotein N-acyltransferase subfamily.</text>
</comment>
<evidence type="ECO:0000256" key="7">
    <source>
        <dbReference type="ARBA" id="ARBA00023136"/>
    </source>
</evidence>
<dbReference type="Pfam" id="PF00795">
    <property type="entry name" value="CN_hydrolase"/>
    <property type="match status" value="1"/>
</dbReference>
<dbReference type="Proteomes" id="UP000028181">
    <property type="component" value="Chromosome I"/>
</dbReference>
<keyword evidence="12" id="KW-1185">Reference proteome</keyword>
<dbReference type="GO" id="GO:0016410">
    <property type="term" value="F:N-acyltransferase activity"/>
    <property type="evidence" value="ECO:0007669"/>
    <property type="project" value="UniProtKB-UniRule"/>
</dbReference>
<dbReference type="SUPFAM" id="SSF56317">
    <property type="entry name" value="Carbon-nitrogen hydrolase"/>
    <property type="match status" value="1"/>
</dbReference>
<feature type="transmembrane region" description="Helical" evidence="9">
    <location>
        <begin position="71"/>
        <end position="89"/>
    </location>
</feature>
<dbReference type="CDD" id="cd07571">
    <property type="entry name" value="ALP_N-acyl_transferase"/>
    <property type="match status" value="1"/>
</dbReference>
<dbReference type="InterPro" id="IPR004563">
    <property type="entry name" value="Apolipo_AcylTrfase"/>
</dbReference>
<dbReference type="InterPro" id="IPR045378">
    <property type="entry name" value="LNT_N"/>
</dbReference>
<organism evidence="11 12">
    <name type="scientific">Neorhizobium galegae bv. orientalis str. HAMBI 540</name>
    <dbReference type="NCBI Taxonomy" id="1028800"/>
    <lineage>
        <taxon>Bacteria</taxon>
        <taxon>Pseudomonadati</taxon>
        <taxon>Pseudomonadota</taxon>
        <taxon>Alphaproteobacteria</taxon>
        <taxon>Hyphomicrobiales</taxon>
        <taxon>Rhizobiaceae</taxon>
        <taxon>Rhizobium/Agrobacterium group</taxon>
        <taxon>Neorhizobium</taxon>
    </lineage>
</organism>
<dbReference type="AlphaFoldDB" id="A0A068SJN2"/>
<evidence type="ECO:0000256" key="1">
    <source>
        <dbReference type="ARBA" id="ARBA00004651"/>
    </source>
</evidence>
<dbReference type="InterPro" id="IPR036526">
    <property type="entry name" value="C-N_Hydrolase_sf"/>
</dbReference>
<evidence type="ECO:0000256" key="4">
    <source>
        <dbReference type="ARBA" id="ARBA00022679"/>
    </source>
</evidence>
<sequence>MERLAGRIMLLWGFPRVVVAFLAGAIGALALPPFGFFAAFFISFTLLVWLMDGSTGNPDGGWFARFRSAFWIGWVFGFGYFVAGLWWLGNALLVEADEFAWALPLAVLGLPAYLALFYGLATAIARIFWSDGFGRMASLAFGFGLAEWLRGFVATGFPWNAVGYGAMPMPLMMQSAAVLGIFGVTVLAVFVFSAPALIGTKKGMRTGLTLAALLFAAHLGYGAYRLHIADAALAPAADSQPVVRIVQPVIDQARKLDDAERAAIFEEHLALSALPPENGGKRPDIIVWPETSVPFILTQNPDALTRIAEVLQDGQVLITGAVRSEDAGAGFAPRFYNSIYVIDSQGQIVSASDKLHLVPFGEYVPYEDLLRNLGIPDAIAMPGGFSAAPVRAMLTLPGGRIFYPLICYEAIFPDEIGPDVERASALLNITNDGWFGATPGPYQHFQQARIRAVENGLPLIRGANTGVSAVVDPFGRLIRGMDYNQKGVIDATLGSISISHWDVKAREQHFWLVLAGMLLIAGVSRVGFNFRTN</sequence>
<evidence type="ECO:0000256" key="3">
    <source>
        <dbReference type="ARBA" id="ARBA00022475"/>
    </source>
</evidence>
<keyword evidence="4 9" id="KW-0808">Transferase</keyword>
<evidence type="ECO:0000259" key="10">
    <source>
        <dbReference type="PROSITE" id="PS50263"/>
    </source>
</evidence>
<feature type="transmembrane region" description="Helical" evidence="9">
    <location>
        <begin position="137"/>
        <end position="159"/>
    </location>
</feature>
<dbReference type="GO" id="GO:0005886">
    <property type="term" value="C:plasma membrane"/>
    <property type="evidence" value="ECO:0007669"/>
    <property type="project" value="UniProtKB-SubCell"/>
</dbReference>
<keyword evidence="8 9" id="KW-0012">Acyltransferase</keyword>
<keyword evidence="3 9" id="KW-1003">Cell membrane</keyword>
<evidence type="ECO:0000313" key="12">
    <source>
        <dbReference type="Proteomes" id="UP000028181"/>
    </source>
</evidence>
<dbReference type="NCBIfam" id="TIGR00546">
    <property type="entry name" value="lnt"/>
    <property type="match status" value="1"/>
</dbReference>
<dbReference type="InterPro" id="IPR003010">
    <property type="entry name" value="C-N_Hydrolase"/>
</dbReference>
<dbReference type="EC" id="2.3.1.269" evidence="9"/>
<dbReference type="UniPathway" id="UPA00666"/>
<keyword evidence="7 9" id="KW-0472">Membrane</keyword>
<name>A0A068SJN2_NEOGA</name>
<gene>
    <name evidence="9" type="primary">lnt</name>
    <name evidence="11" type="ORF">RG540_CH00440</name>
</gene>
<dbReference type="Pfam" id="PF20154">
    <property type="entry name" value="LNT_N"/>
    <property type="match status" value="1"/>
</dbReference>
<keyword evidence="6 9" id="KW-1133">Transmembrane helix</keyword>
<evidence type="ECO:0000256" key="8">
    <source>
        <dbReference type="ARBA" id="ARBA00023315"/>
    </source>
</evidence>
<dbReference type="PROSITE" id="PS50263">
    <property type="entry name" value="CN_HYDROLASE"/>
    <property type="match status" value="1"/>
</dbReference>
<evidence type="ECO:0000313" key="11">
    <source>
        <dbReference type="EMBL" id="CDN46242.1"/>
    </source>
</evidence>
<dbReference type="PANTHER" id="PTHR38686">
    <property type="entry name" value="APOLIPOPROTEIN N-ACYLTRANSFERASE"/>
    <property type="match status" value="1"/>
</dbReference>
<comment type="function">
    <text evidence="9">Catalyzes the phospholipid dependent N-acylation of the N-terminal cysteine of apolipoprotein, the last step in lipoprotein maturation.</text>
</comment>
<dbReference type="OrthoDB" id="9804277at2"/>
<reference evidence="12" key="1">
    <citation type="journal article" date="2014" name="BMC Genomics">
        <title>Genome sequencing of two Neorhizobium galegae strains reveals a noeT gene responsible for the unusual acetylation of the nodulation factors.</title>
        <authorList>
            <person name="Osterman J."/>
            <person name="Marsh J."/>
            <person name="Laine P.K."/>
            <person name="Zeng Z."/>
            <person name="Alatalo E."/>
            <person name="Sullivan J.T."/>
            <person name="Young J.P."/>
            <person name="Thomas-Oates J."/>
            <person name="Paulin L."/>
            <person name="Lindstrom K."/>
        </authorList>
    </citation>
    <scope>NUCLEOTIDE SEQUENCE [LARGE SCALE GENOMIC DNA]</scope>
    <source>
        <strain evidence="12">HAMBI 540</strain>
    </source>
</reference>
<evidence type="ECO:0000256" key="6">
    <source>
        <dbReference type="ARBA" id="ARBA00022989"/>
    </source>
</evidence>
<dbReference type="GeneID" id="24256345"/>
<dbReference type="EMBL" id="HG938353">
    <property type="protein sequence ID" value="CDN46242.1"/>
    <property type="molecule type" value="Genomic_DNA"/>
</dbReference>
<dbReference type="RefSeq" id="WP_038583411.1">
    <property type="nucleotide sequence ID" value="NZ_HG938353.1"/>
</dbReference>
<proteinExistence type="inferred from homology"/>
<comment type="pathway">
    <text evidence="9">Protein modification; lipoprotein biosynthesis (N-acyl transfer).</text>
</comment>
<dbReference type="PATRIC" id="fig|1028800.3.peg.45"/>
<feature type="transmembrane region" description="Helical" evidence="9">
    <location>
        <begin position="9"/>
        <end position="28"/>
    </location>
</feature>
<dbReference type="HAMAP" id="MF_01148">
    <property type="entry name" value="Lnt"/>
    <property type="match status" value="1"/>
</dbReference>
<feature type="transmembrane region" description="Helical" evidence="9">
    <location>
        <begin position="206"/>
        <end position="224"/>
    </location>
</feature>
<dbReference type="PANTHER" id="PTHR38686:SF1">
    <property type="entry name" value="APOLIPOPROTEIN N-ACYLTRANSFERASE"/>
    <property type="match status" value="1"/>
</dbReference>
<keyword evidence="5 9" id="KW-0812">Transmembrane</keyword>
<feature type="transmembrane region" description="Helical" evidence="9">
    <location>
        <begin position="171"/>
        <end position="194"/>
    </location>
</feature>
<feature type="domain" description="CN hydrolase" evidence="10">
    <location>
        <begin position="246"/>
        <end position="495"/>
    </location>
</feature>
<evidence type="ECO:0000256" key="2">
    <source>
        <dbReference type="ARBA" id="ARBA00010065"/>
    </source>
</evidence>
<feature type="transmembrane region" description="Helical" evidence="9">
    <location>
        <begin position="509"/>
        <end position="528"/>
    </location>
</feature>
<evidence type="ECO:0000256" key="9">
    <source>
        <dbReference type="HAMAP-Rule" id="MF_01148"/>
    </source>
</evidence>
<comment type="subcellular location">
    <subcellularLocation>
        <location evidence="1 9">Cell membrane</location>
        <topology evidence="1 9">Multi-pass membrane protein</topology>
    </subcellularLocation>
</comment>
<keyword evidence="11" id="KW-0449">Lipoprotein</keyword>
<dbReference type="GO" id="GO:0042158">
    <property type="term" value="P:lipoprotein biosynthetic process"/>
    <property type="evidence" value="ECO:0007669"/>
    <property type="project" value="UniProtKB-UniRule"/>
</dbReference>
<protein>
    <recommendedName>
        <fullName evidence="9">Apolipoprotein N-acyltransferase</fullName>
        <shortName evidence="9">ALP N-acyltransferase</shortName>
        <ecNumber evidence="9">2.3.1.269</ecNumber>
    </recommendedName>
</protein>
<accession>A0A068SJN2</accession>
<dbReference type="Gene3D" id="3.60.110.10">
    <property type="entry name" value="Carbon-nitrogen hydrolase"/>
    <property type="match status" value="1"/>
</dbReference>
<evidence type="ECO:0000256" key="5">
    <source>
        <dbReference type="ARBA" id="ARBA00022692"/>
    </source>
</evidence>
<feature type="transmembrane region" description="Helical" evidence="9">
    <location>
        <begin position="101"/>
        <end position="125"/>
    </location>
</feature>
<dbReference type="eggNOG" id="COG0815">
    <property type="taxonomic scope" value="Bacteria"/>
</dbReference>
<dbReference type="KEGG" id="ngg:RG540_CH00440"/>
<dbReference type="HOGENOM" id="CLU_019563_3_1_5"/>
<feature type="transmembrane region" description="Helical" evidence="9">
    <location>
        <begin position="34"/>
        <end position="51"/>
    </location>
</feature>
<comment type="catalytic activity">
    <reaction evidence="9">
        <text>N-terminal S-1,2-diacyl-sn-glyceryl-L-cysteinyl-[lipoprotein] + a glycerophospholipid = N-acyl-S-1,2-diacyl-sn-glyceryl-L-cysteinyl-[lipoprotein] + a 2-acyl-sn-glycero-3-phospholipid + H(+)</text>
        <dbReference type="Rhea" id="RHEA:48228"/>
        <dbReference type="Rhea" id="RHEA-COMP:14681"/>
        <dbReference type="Rhea" id="RHEA-COMP:14684"/>
        <dbReference type="ChEBI" id="CHEBI:15378"/>
        <dbReference type="ChEBI" id="CHEBI:136912"/>
        <dbReference type="ChEBI" id="CHEBI:140656"/>
        <dbReference type="ChEBI" id="CHEBI:140657"/>
        <dbReference type="ChEBI" id="CHEBI:140660"/>
        <dbReference type="EC" id="2.3.1.269"/>
    </reaction>
</comment>